<feature type="compositionally biased region" description="Basic and acidic residues" evidence="1">
    <location>
        <begin position="305"/>
        <end position="325"/>
    </location>
</feature>
<feature type="region of interest" description="Disordered" evidence="1">
    <location>
        <begin position="303"/>
        <end position="358"/>
    </location>
</feature>
<feature type="region of interest" description="Disordered" evidence="1">
    <location>
        <begin position="241"/>
        <end position="274"/>
    </location>
</feature>
<feature type="compositionally biased region" description="Basic and acidic residues" evidence="1">
    <location>
        <begin position="334"/>
        <end position="358"/>
    </location>
</feature>
<evidence type="ECO:0000256" key="1">
    <source>
        <dbReference type="SAM" id="MobiDB-lite"/>
    </source>
</evidence>
<evidence type="ECO:0000313" key="2">
    <source>
        <dbReference type="EMBL" id="ETE66556.1"/>
    </source>
</evidence>
<keyword evidence="3" id="KW-1185">Reference proteome</keyword>
<gene>
    <name evidence="2" type="ORF">L345_07660</name>
</gene>
<proteinExistence type="predicted"/>
<sequence>MQTEFEDFVHSSAKTIRWAKKGHCRRHKDESVAKRLNFDRGMMGGILYRSFGVKDGHKSPFSALDTKQMVVSRELAQVQFLGRCAAASEMRPMLSARERTRSKTQKGWNFRLQSFYGQRQAARFCGFNKKAGHLRPSRRDWTAICHKWCRMTYKVGPGSSTAHIGISRFCLTHRWDVLSPALLSGPPRLLWGRIIAPCFRWALKRPPVLSCPVLSCPVLSCPCPSSLCMWVPPHAPFPAGTHQPPFSSPAKSGNQTETAPKARPAGVSSACPFPNPSPGEGVGGYLLTESVWMTGCGSGFLGWGREGKGRGGKKENEGEKDEKEGRRKRKKRWIEKDSKEGGREGRKERKEEKERKDG</sequence>
<evidence type="ECO:0000313" key="3">
    <source>
        <dbReference type="Proteomes" id="UP000018936"/>
    </source>
</evidence>
<reference evidence="2 3" key="1">
    <citation type="journal article" date="2013" name="Proc. Natl. Acad. Sci. U.S.A.">
        <title>The king cobra genome reveals dynamic gene evolution and adaptation in the snake venom system.</title>
        <authorList>
            <person name="Vonk F.J."/>
            <person name="Casewell N.R."/>
            <person name="Henkel C.V."/>
            <person name="Heimberg A.M."/>
            <person name="Jansen H.J."/>
            <person name="McCleary R.J."/>
            <person name="Kerkkamp H.M."/>
            <person name="Vos R.A."/>
            <person name="Guerreiro I."/>
            <person name="Calvete J.J."/>
            <person name="Wuster W."/>
            <person name="Woods A.E."/>
            <person name="Logan J.M."/>
            <person name="Harrison R.A."/>
            <person name="Castoe T.A."/>
            <person name="de Koning A.P."/>
            <person name="Pollock D.D."/>
            <person name="Yandell M."/>
            <person name="Calderon D."/>
            <person name="Renjifo C."/>
            <person name="Currier R.B."/>
            <person name="Salgado D."/>
            <person name="Pla D."/>
            <person name="Sanz L."/>
            <person name="Hyder A.S."/>
            <person name="Ribeiro J.M."/>
            <person name="Arntzen J.W."/>
            <person name="van den Thillart G.E."/>
            <person name="Boetzer M."/>
            <person name="Pirovano W."/>
            <person name="Dirks R.P."/>
            <person name="Spaink H.P."/>
            <person name="Duboule D."/>
            <person name="McGlinn E."/>
            <person name="Kini R.M."/>
            <person name="Richardson M.K."/>
        </authorList>
    </citation>
    <scope>NUCLEOTIDE SEQUENCE</scope>
    <source>
        <tissue evidence="2">Blood</tissue>
    </source>
</reference>
<dbReference type="EMBL" id="AZIM01001533">
    <property type="protein sequence ID" value="ETE66556.1"/>
    <property type="molecule type" value="Genomic_DNA"/>
</dbReference>
<feature type="compositionally biased region" description="Polar residues" evidence="1">
    <location>
        <begin position="249"/>
        <end position="258"/>
    </location>
</feature>
<accession>V8NX96</accession>
<name>V8NX96_OPHHA</name>
<feature type="non-terminal residue" evidence="2">
    <location>
        <position position="1"/>
    </location>
</feature>
<dbReference type="Proteomes" id="UP000018936">
    <property type="component" value="Unassembled WGS sequence"/>
</dbReference>
<protein>
    <submittedName>
        <fullName evidence="2">Uncharacterized protein</fullName>
    </submittedName>
</protein>
<organism evidence="2 3">
    <name type="scientific">Ophiophagus hannah</name>
    <name type="common">King cobra</name>
    <name type="synonym">Naja hannah</name>
    <dbReference type="NCBI Taxonomy" id="8665"/>
    <lineage>
        <taxon>Eukaryota</taxon>
        <taxon>Metazoa</taxon>
        <taxon>Chordata</taxon>
        <taxon>Craniata</taxon>
        <taxon>Vertebrata</taxon>
        <taxon>Euteleostomi</taxon>
        <taxon>Lepidosauria</taxon>
        <taxon>Squamata</taxon>
        <taxon>Bifurcata</taxon>
        <taxon>Unidentata</taxon>
        <taxon>Episquamata</taxon>
        <taxon>Toxicofera</taxon>
        <taxon>Serpentes</taxon>
        <taxon>Colubroidea</taxon>
        <taxon>Elapidae</taxon>
        <taxon>Elapinae</taxon>
        <taxon>Ophiophagus</taxon>
    </lineage>
</organism>
<comment type="caution">
    <text evidence="2">The sequence shown here is derived from an EMBL/GenBank/DDBJ whole genome shotgun (WGS) entry which is preliminary data.</text>
</comment>
<dbReference type="AlphaFoldDB" id="V8NX96"/>